<gene>
    <name evidence="2" type="ORF">AWC38_SpisGene7681</name>
</gene>
<evidence type="ECO:0000313" key="3">
    <source>
        <dbReference type="Proteomes" id="UP000225706"/>
    </source>
</evidence>
<reference evidence="3" key="1">
    <citation type="journal article" date="2017" name="bioRxiv">
        <title>Comparative analysis of the genomes of Stylophora pistillata and Acropora digitifera provides evidence for extensive differences between species of corals.</title>
        <authorList>
            <person name="Voolstra C.R."/>
            <person name="Li Y."/>
            <person name="Liew Y.J."/>
            <person name="Baumgarten S."/>
            <person name="Zoccola D."/>
            <person name="Flot J.-F."/>
            <person name="Tambutte S."/>
            <person name="Allemand D."/>
            <person name="Aranda M."/>
        </authorList>
    </citation>
    <scope>NUCLEOTIDE SEQUENCE [LARGE SCALE GENOMIC DNA]</scope>
</reference>
<dbReference type="PANTHER" id="PTHR47027:SF20">
    <property type="entry name" value="REVERSE TRANSCRIPTASE-LIKE PROTEIN WITH RNA-DIRECTED DNA POLYMERASE DOMAIN"/>
    <property type="match status" value="1"/>
</dbReference>
<dbReference type="STRING" id="50429.A0A2B4SFM5"/>
<dbReference type="InterPro" id="IPR000477">
    <property type="entry name" value="RT_dom"/>
</dbReference>
<evidence type="ECO:0000313" key="2">
    <source>
        <dbReference type="EMBL" id="PFX27620.1"/>
    </source>
</evidence>
<protein>
    <recommendedName>
        <fullName evidence="1">Reverse transcriptase domain-containing protein</fullName>
    </recommendedName>
</protein>
<dbReference type="Pfam" id="PF00078">
    <property type="entry name" value="RVT_1"/>
    <property type="match status" value="1"/>
</dbReference>
<dbReference type="InterPro" id="IPR043502">
    <property type="entry name" value="DNA/RNA_pol_sf"/>
</dbReference>
<dbReference type="OrthoDB" id="5988970at2759"/>
<proteinExistence type="predicted"/>
<dbReference type="SUPFAM" id="SSF56672">
    <property type="entry name" value="DNA/RNA polymerases"/>
    <property type="match status" value="1"/>
</dbReference>
<dbReference type="PANTHER" id="PTHR47027">
    <property type="entry name" value="REVERSE TRANSCRIPTASE DOMAIN-CONTAINING PROTEIN"/>
    <property type="match status" value="1"/>
</dbReference>
<organism evidence="2 3">
    <name type="scientific">Stylophora pistillata</name>
    <name type="common">Smooth cauliflower coral</name>
    <dbReference type="NCBI Taxonomy" id="50429"/>
    <lineage>
        <taxon>Eukaryota</taxon>
        <taxon>Metazoa</taxon>
        <taxon>Cnidaria</taxon>
        <taxon>Anthozoa</taxon>
        <taxon>Hexacorallia</taxon>
        <taxon>Scleractinia</taxon>
        <taxon>Astrocoeniina</taxon>
        <taxon>Pocilloporidae</taxon>
        <taxon>Stylophora</taxon>
    </lineage>
</organism>
<comment type="caution">
    <text evidence="2">The sequence shown here is derived from an EMBL/GenBank/DDBJ whole genome shotgun (WGS) entry which is preliminary data.</text>
</comment>
<dbReference type="EMBL" id="LSMT01000099">
    <property type="protein sequence ID" value="PFX27620.1"/>
    <property type="molecule type" value="Genomic_DNA"/>
</dbReference>
<name>A0A2B4SFM5_STYPI</name>
<evidence type="ECO:0000259" key="1">
    <source>
        <dbReference type="PROSITE" id="PS50878"/>
    </source>
</evidence>
<sequence length="336" mass="38076">MRLKPDAIPTKFIFSAEKPRSKIPHDRQAATTRTKRRTETARCLNVSKDTTVDINVIDEQLTSIENTDPIVLKDPLESTELGRPLLVTAVVAEFLAFMPRRCYNDNTVLGLNLLIGYASETNCPTDYSSAIRLNNKITLNILPETQCGFRSNRSTIDMIFSLGQIQEKCIEQNMQLYAVLIDFNQTFHTVSREALWIILKKFGCTDKVINMIKALHERMQAQVVQGEDITKTFVVKKGVKQGCVRAPTLFSLYLTAMLKVAFRNVHEGIYIQTSHGADLYNVSHFKAKTRTTRYLVREMLFADDAALVAHNAADLQLLVYKFARAAPQFILKINIK</sequence>
<dbReference type="PROSITE" id="PS50878">
    <property type="entry name" value="RT_POL"/>
    <property type="match status" value="1"/>
</dbReference>
<dbReference type="AlphaFoldDB" id="A0A2B4SFM5"/>
<feature type="domain" description="Reverse transcriptase" evidence="1">
    <location>
        <begin position="1"/>
        <end position="336"/>
    </location>
</feature>
<keyword evidence="3" id="KW-1185">Reference proteome</keyword>
<accession>A0A2B4SFM5</accession>
<dbReference type="Proteomes" id="UP000225706">
    <property type="component" value="Unassembled WGS sequence"/>
</dbReference>